<evidence type="ECO:0000256" key="1">
    <source>
        <dbReference type="ARBA" id="ARBA00004651"/>
    </source>
</evidence>
<dbReference type="RefSeq" id="WP_270676086.1">
    <property type="nucleotide sequence ID" value="NZ_JAQFWP010000004.1"/>
</dbReference>
<dbReference type="Gene3D" id="1.20.1250.20">
    <property type="entry name" value="MFS general substrate transporter like domains"/>
    <property type="match status" value="1"/>
</dbReference>
<feature type="transmembrane region" description="Helical" evidence="7">
    <location>
        <begin position="235"/>
        <end position="260"/>
    </location>
</feature>
<evidence type="ECO:0000256" key="5">
    <source>
        <dbReference type="ARBA" id="ARBA00023136"/>
    </source>
</evidence>
<evidence type="ECO:0000259" key="8">
    <source>
        <dbReference type="PROSITE" id="PS50850"/>
    </source>
</evidence>
<name>A0ABT4TG30_9ACTN</name>
<feature type="transmembrane region" description="Helical" evidence="7">
    <location>
        <begin position="189"/>
        <end position="209"/>
    </location>
</feature>
<dbReference type="InterPro" id="IPR036259">
    <property type="entry name" value="MFS_trans_sf"/>
</dbReference>
<evidence type="ECO:0000313" key="10">
    <source>
        <dbReference type="Proteomes" id="UP001165685"/>
    </source>
</evidence>
<keyword evidence="2" id="KW-0813">Transport</keyword>
<sequence>MTSPATSGNPTEPVPATGPDDTGDAAAARARTGPAIALLAAACIPMVGQMYSVLALLGPMADDLGSTPHALTWVSTAFAVAYAVGFLAAGALCERFGPRATITWGLVATAATTALVAAAHTPGTAIALRALQGLTTATLAPAAFAYVAEHIRPAHRPAAMTAISGAALASAPIMQIAAQGIASAADWRAVFLVSAVALLAAAPAAWAVMHRPQGAGRPLLGAFAAMPGLFLTPRLAALFAATATLLGGFVAVYTAVTIAGPPEIAGDDGALLVLRAFALPAMVAVPLLAGFLGRWSAGARAVAGLALAALSVLAAAVVGGGAAGLGAVLLVFTAAILVAAPALVQSIGEHAGPEGRGVGTALYAFSMFVGAGVGPQLAAGAAGLGFAGTATVVAGVLALGAALAALARRPASRAG</sequence>
<dbReference type="Pfam" id="PF07690">
    <property type="entry name" value="MFS_1"/>
    <property type="match status" value="1"/>
</dbReference>
<feature type="compositionally biased region" description="Low complexity" evidence="6">
    <location>
        <begin position="15"/>
        <end position="26"/>
    </location>
</feature>
<keyword evidence="4 7" id="KW-1133">Transmembrane helix</keyword>
<dbReference type="PANTHER" id="PTHR42718">
    <property type="entry name" value="MAJOR FACILITATOR SUPERFAMILY MULTIDRUG TRANSPORTER MFSC"/>
    <property type="match status" value="1"/>
</dbReference>
<feature type="transmembrane region" description="Helical" evidence="7">
    <location>
        <begin position="324"/>
        <end position="344"/>
    </location>
</feature>
<dbReference type="PANTHER" id="PTHR42718:SF9">
    <property type="entry name" value="MAJOR FACILITATOR SUPERFAMILY MULTIDRUG TRANSPORTER MFSC"/>
    <property type="match status" value="1"/>
</dbReference>
<evidence type="ECO:0000256" key="2">
    <source>
        <dbReference type="ARBA" id="ARBA00022448"/>
    </source>
</evidence>
<evidence type="ECO:0000256" key="6">
    <source>
        <dbReference type="SAM" id="MobiDB-lite"/>
    </source>
</evidence>
<accession>A0ABT4TG30</accession>
<proteinExistence type="predicted"/>
<keyword evidence="3 7" id="KW-0812">Transmembrane</keyword>
<keyword evidence="5 7" id="KW-0472">Membrane</keyword>
<feature type="transmembrane region" description="Helical" evidence="7">
    <location>
        <begin position="272"/>
        <end position="292"/>
    </location>
</feature>
<comment type="caution">
    <text evidence="9">The sequence shown here is derived from an EMBL/GenBank/DDBJ whole genome shotgun (WGS) entry which is preliminary data.</text>
</comment>
<dbReference type="InterPro" id="IPR011701">
    <property type="entry name" value="MFS"/>
</dbReference>
<dbReference type="SUPFAM" id="SSF103473">
    <property type="entry name" value="MFS general substrate transporter"/>
    <property type="match status" value="1"/>
</dbReference>
<reference evidence="9" key="1">
    <citation type="submission" date="2023-01" db="EMBL/GenBank/DDBJ databases">
        <title>Draft genome sequence of Nocardiopsis sp. LSu2-4 isolated from halophytes.</title>
        <authorList>
            <person name="Duangmal K."/>
            <person name="Chantavorakit T."/>
        </authorList>
    </citation>
    <scope>NUCLEOTIDE SEQUENCE</scope>
    <source>
        <strain evidence="9">LSu2-4</strain>
    </source>
</reference>
<feature type="transmembrane region" description="Helical" evidence="7">
    <location>
        <begin position="70"/>
        <end position="93"/>
    </location>
</feature>
<feature type="region of interest" description="Disordered" evidence="6">
    <location>
        <begin position="1"/>
        <end position="26"/>
    </location>
</feature>
<evidence type="ECO:0000256" key="4">
    <source>
        <dbReference type="ARBA" id="ARBA00022989"/>
    </source>
</evidence>
<organism evidence="9 10">
    <name type="scientific">Nocardiopsis suaedae</name>
    <dbReference type="NCBI Taxonomy" id="3018444"/>
    <lineage>
        <taxon>Bacteria</taxon>
        <taxon>Bacillati</taxon>
        <taxon>Actinomycetota</taxon>
        <taxon>Actinomycetes</taxon>
        <taxon>Streptosporangiales</taxon>
        <taxon>Nocardiopsidaceae</taxon>
        <taxon>Nocardiopsis</taxon>
    </lineage>
</organism>
<feature type="transmembrane region" description="Helical" evidence="7">
    <location>
        <begin position="36"/>
        <end position="58"/>
    </location>
</feature>
<evidence type="ECO:0000256" key="7">
    <source>
        <dbReference type="SAM" id="Phobius"/>
    </source>
</evidence>
<feature type="transmembrane region" description="Helical" evidence="7">
    <location>
        <begin position="100"/>
        <end position="120"/>
    </location>
</feature>
<evidence type="ECO:0000256" key="3">
    <source>
        <dbReference type="ARBA" id="ARBA00022692"/>
    </source>
</evidence>
<dbReference type="Proteomes" id="UP001165685">
    <property type="component" value="Unassembled WGS sequence"/>
</dbReference>
<feature type="transmembrane region" description="Helical" evidence="7">
    <location>
        <begin position="159"/>
        <end position="177"/>
    </location>
</feature>
<protein>
    <submittedName>
        <fullName evidence="9">MFS transporter</fullName>
    </submittedName>
</protein>
<evidence type="ECO:0000313" key="9">
    <source>
        <dbReference type="EMBL" id="MDA2803595.1"/>
    </source>
</evidence>
<dbReference type="PROSITE" id="PS50850">
    <property type="entry name" value="MFS"/>
    <property type="match status" value="1"/>
</dbReference>
<feature type="transmembrane region" description="Helical" evidence="7">
    <location>
        <begin position="356"/>
        <end position="378"/>
    </location>
</feature>
<feature type="compositionally biased region" description="Polar residues" evidence="6">
    <location>
        <begin position="1"/>
        <end position="10"/>
    </location>
</feature>
<feature type="domain" description="Major facilitator superfamily (MFS) profile" evidence="8">
    <location>
        <begin position="35"/>
        <end position="413"/>
    </location>
</feature>
<dbReference type="InterPro" id="IPR020846">
    <property type="entry name" value="MFS_dom"/>
</dbReference>
<feature type="transmembrane region" description="Helical" evidence="7">
    <location>
        <begin position="384"/>
        <end position="407"/>
    </location>
</feature>
<keyword evidence="10" id="KW-1185">Reference proteome</keyword>
<feature type="transmembrane region" description="Helical" evidence="7">
    <location>
        <begin position="299"/>
        <end position="318"/>
    </location>
</feature>
<gene>
    <name evidence="9" type="ORF">O4U47_03660</name>
</gene>
<dbReference type="EMBL" id="JAQFWP010000004">
    <property type="protein sequence ID" value="MDA2803595.1"/>
    <property type="molecule type" value="Genomic_DNA"/>
</dbReference>
<comment type="subcellular location">
    <subcellularLocation>
        <location evidence="1">Cell membrane</location>
        <topology evidence="1">Multi-pass membrane protein</topology>
    </subcellularLocation>
</comment>
<feature type="transmembrane region" description="Helical" evidence="7">
    <location>
        <begin position="126"/>
        <end position="147"/>
    </location>
</feature>